<name>A0A8K0SHP6_9HYPO</name>
<dbReference type="Proteomes" id="UP000813444">
    <property type="component" value="Unassembled WGS sequence"/>
</dbReference>
<keyword evidence="3" id="KW-1185">Reference proteome</keyword>
<dbReference type="EMBL" id="JAGPNK010000015">
    <property type="protein sequence ID" value="KAH7308477.1"/>
    <property type="molecule type" value="Genomic_DNA"/>
</dbReference>
<sequence>MMYCLYPGDLSWAFPMPPNPALYTQLLRGHVIAPRFHFIPLNAPGIFGYSACWHGGLVSLFAHTSLADMPDYDRPHDTWFFLPVNAPRERIASIWRRESDTPNNGSVAIQTSSGRLMVWGPYPQDGDQGSPIDSGTLSDHSGRWELIHLAGRRPSRIHYEDSDFIHALAFEGPMPSSAGRRLVIPPRNVPMHPDLLPDPFFYNEAPLRGVGTVIPCKVGKAYTGMVLLYRGGRKGSVGSVRLDRLRRPIQLNNRSDIWFGTSYESGMYPYISAIAAREPRSRSPRMRVNGTARLGWRWSRSQSQITFKNRKNSELCPLLDSGKCATYPSTSATPHSSEFPLTDCYSDKPIAPEHLKLLAMTMYTSETPGESSKDGAGREDTDNKSQRSSRLEGHDEEGHDGERNKGNGVDTSCADAMTESEIDRRVSIRVHAVLMARYSTRSRTSTAPGNVMRPTGNYMWTARERMRQEDEERERQLERERGREREREMALAANANRSGAGNDSRPGEGSGTRRTRDEDSDAEDQRLMREALESHGNRDFYDQIYRVRLPSAESPNGSARDDPAIGAGNDEEDEIDDSPTTTMRVSREGAFERRRWRGPRV</sequence>
<proteinExistence type="predicted"/>
<feature type="region of interest" description="Disordered" evidence="1">
    <location>
        <begin position="546"/>
        <end position="601"/>
    </location>
</feature>
<protein>
    <submittedName>
        <fullName evidence="2">Uncharacterized protein</fullName>
    </submittedName>
</protein>
<comment type="caution">
    <text evidence="2">The sequence shown here is derived from an EMBL/GenBank/DDBJ whole genome shotgun (WGS) entry which is preliminary data.</text>
</comment>
<dbReference type="AlphaFoldDB" id="A0A8K0SHP6"/>
<feature type="region of interest" description="Disordered" evidence="1">
    <location>
        <begin position="365"/>
        <end position="412"/>
    </location>
</feature>
<evidence type="ECO:0000256" key="1">
    <source>
        <dbReference type="SAM" id="MobiDB-lite"/>
    </source>
</evidence>
<feature type="region of interest" description="Disordered" evidence="1">
    <location>
        <begin position="462"/>
        <end position="523"/>
    </location>
</feature>
<evidence type="ECO:0000313" key="3">
    <source>
        <dbReference type="Proteomes" id="UP000813444"/>
    </source>
</evidence>
<reference evidence="2" key="1">
    <citation type="journal article" date="2021" name="Nat. Commun.">
        <title>Genetic determinants of endophytism in the Arabidopsis root mycobiome.</title>
        <authorList>
            <person name="Mesny F."/>
            <person name="Miyauchi S."/>
            <person name="Thiergart T."/>
            <person name="Pickel B."/>
            <person name="Atanasova L."/>
            <person name="Karlsson M."/>
            <person name="Huettel B."/>
            <person name="Barry K.W."/>
            <person name="Haridas S."/>
            <person name="Chen C."/>
            <person name="Bauer D."/>
            <person name="Andreopoulos W."/>
            <person name="Pangilinan J."/>
            <person name="LaButti K."/>
            <person name="Riley R."/>
            <person name="Lipzen A."/>
            <person name="Clum A."/>
            <person name="Drula E."/>
            <person name="Henrissat B."/>
            <person name="Kohler A."/>
            <person name="Grigoriev I.V."/>
            <person name="Martin F.M."/>
            <person name="Hacquard S."/>
        </authorList>
    </citation>
    <scope>NUCLEOTIDE SEQUENCE</scope>
    <source>
        <strain evidence="2">MPI-CAGE-CH-0235</strain>
    </source>
</reference>
<organism evidence="2 3">
    <name type="scientific">Stachybotrys elegans</name>
    <dbReference type="NCBI Taxonomy" id="80388"/>
    <lineage>
        <taxon>Eukaryota</taxon>
        <taxon>Fungi</taxon>
        <taxon>Dikarya</taxon>
        <taxon>Ascomycota</taxon>
        <taxon>Pezizomycotina</taxon>
        <taxon>Sordariomycetes</taxon>
        <taxon>Hypocreomycetidae</taxon>
        <taxon>Hypocreales</taxon>
        <taxon>Stachybotryaceae</taxon>
        <taxon>Stachybotrys</taxon>
    </lineage>
</organism>
<evidence type="ECO:0000313" key="2">
    <source>
        <dbReference type="EMBL" id="KAH7308477.1"/>
    </source>
</evidence>
<gene>
    <name evidence="2" type="ORF">B0I35DRAFT_97295</name>
</gene>
<feature type="compositionally biased region" description="Basic and acidic residues" evidence="1">
    <location>
        <begin position="462"/>
        <end position="489"/>
    </location>
</feature>
<accession>A0A8K0SHP6</accession>
<feature type="compositionally biased region" description="Basic and acidic residues" evidence="1">
    <location>
        <begin position="371"/>
        <end position="405"/>
    </location>
</feature>